<accession>A0A1G2PHB7</accession>
<gene>
    <name evidence="2" type="ORF">A2806_01330</name>
</gene>
<dbReference type="AlphaFoldDB" id="A0A1G2PHB7"/>
<evidence type="ECO:0000313" key="3">
    <source>
        <dbReference type="Proteomes" id="UP000177629"/>
    </source>
</evidence>
<feature type="transmembrane region" description="Helical" evidence="1">
    <location>
        <begin position="45"/>
        <end position="62"/>
    </location>
</feature>
<dbReference type="EMBL" id="MHSS01000014">
    <property type="protein sequence ID" value="OHA47724.1"/>
    <property type="molecule type" value="Genomic_DNA"/>
</dbReference>
<evidence type="ECO:0000313" key="2">
    <source>
        <dbReference type="EMBL" id="OHA47724.1"/>
    </source>
</evidence>
<feature type="transmembrane region" description="Helical" evidence="1">
    <location>
        <begin position="115"/>
        <end position="140"/>
    </location>
</feature>
<protein>
    <submittedName>
        <fullName evidence="2">Uncharacterized protein</fullName>
    </submittedName>
</protein>
<feature type="transmembrane region" description="Helical" evidence="1">
    <location>
        <begin position="82"/>
        <end position="103"/>
    </location>
</feature>
<reference evidence="2 3" key="1">
    <citation type="journal article" date="2016" name="Nat. Commun.">
        <title>Thousands of microbial genomes shed light on interconnected biogeochemical processes in an aquifer system.</title>
        <authorList>
            <person name="Anantharaman K."/>
            <person name="Brown C.T."/>
            <person name="Hug L.A."/>
            <person name="Sharon I."/>
            <person name="Castelle C.J."/>
            <person name="Probst A.J."/>
            <person name="Thomas B.C."/>
            <person name="Singh A."/>
            <person name="Wilkins M.J."/>
            <person name="Karaoz U."/>
            <person name="Brodie E.L."/>
            <person name="Williams K.H."/>
            <person name="Hubbard S.S."/>
            <person name="Banfield J.F."/>
        </authorList>
    </citation>
    <scope>NUCLEOTIDE SEQUENCE [LARGE SCALE GENOMIC DNA]</scope>
</reference>
<feature type="transmembrane region" description="Helical" evidence="1">
    <location>
        <begin position="14"/>
        <end position="39"/>
    </location>
</feature>
<keyword evidence="1" id="KW-0472">Membrane</keyword>
<name>A0A1G2PHB7_9BACT</name>
<evidence type="ECO:0000256" key="1">
    <source>
        <dbReference type="SAM" id="Phobius"/>
    </source>
</evidence>
<organism evidence="2 3">
    <name type="scientific">Candidatus Terrybacteria bacterium RIFCSPHIGHO2_01_FULL_48_17</name>
    <dbReference type="NCBI Taxonomy" id="1802362"/>
    <lineage>
        <taxon>Bacteria</taxon>
        <taxon>Candidatus Terryibacteriota</taxon>
    </lineage>
</organism>
<keyword evidence="1" id="KW-1133">Transmembrane helix</keyword>
<sequence length="152" mass="17042">MDGRGKGMKTLRGIFLASTAALWIIGWIYTLVPAVGLVLQNEDKFWVYPAFFAWLVFVYGMATGYIPQKILVHMLAPLWKEYWWIIGIGVVIALISGFAPLFSFLASLEGTAHSFLAIVVGVGYVVLIGGIVVWFVRTLFLRSISKNQRKRD</sequence>
<proteinExistence type="predicted"/>
<comment type="caution">
    <text evidence="2">The sequence shown here is derived from an EMBL/GenBank/DDBJ whole genome shotgun (WGS) entry which is preliminary data.</text>
</comment>
<dbReference type="Proteomes" id="UP000177629">
    <property type="component" value="Unassembled WGS sequence"/>
</dbReference>
<keyword evidence="1" id="KW-0812">Transmembrane</keyword>